<dbReference type="CDD" id="cd03680">
    <property type="entry name" value="MM_CoA_mutase_ICM_like"/>
    <property type="match status" value="1"/>
</dbReference>
<dbReference type="GO" id="GO:0046872">
    <property type="term" value="F:metal ion binding"/>
    <property type="evidence" value="ECO:0007669"/>
    <property type="project" value="UniProtKB-KW"/>
</dbReference>
<keyword evidence="5" id="KW-0479">Metal-binding</keyword>
<evidence type="ECO:0000313" key="10">
    <source>
        <dbReference type="EMBL" id="KRT35249.1"/>
    </source>
</evidence>
<dbReference type="EMBL" id="ACJX03000001">
    <property type="protein sequence ID" value="KRT35249.1"/>
    <property type="molecule type" value="Genomic_DNA"/>
</dbReference>
<evidence type="ECO:0000256" key="3">
    <source>
        <dbReference type="ARBA" id="ARBA00012398"/>
    </source>
</evidence>
<dbReference type="EC" id="5.4.99.2" evidence="3"/>
<proteinExistence type="inferred from homology"/>
<evidence type="ECO:0000256" key="5">
    <source>
        <dbReference type="ARBA" id="ARBA00022723"/>
    </source>
</evidence>
<comment type="caution">
    <text evidence="10">The sequence shown here is derived from an EMBL/GenBank/DDBJ whole genome shotgun (WGS) entry which is preliminary data.</text>
</comment>
<dbReference type="GO" id="GO:0031419">
    <property type="term" value="F:cobalamin binding"/>
    <property type="evidence" value="ECO:0007669"/>
    <property type="project" value="UniProtKB-KW"/>
</dbReference>
<dbReference type="AlphaFoldDB" id="A0A0T5XA65"/>
<comment type="cofactor">
    <cofactor evidence="1">
        <name>adenosylcob(III)alamin</name>
        <dbReference type="ChEBI" id="CHEBI:18408"/>
    </cofactor>
</comment>
<feature type="coiled-coil region" evidence="8">
    <location>
        <begin position="26"/>
        <end position="53"/>
    </location>
</feature>
<comment type="similarity">
    <text evidence="2">Belongs to the methylmalonyl-CoA mutase family.</text>
</comment>
<evidence type="ECO:0000256" key="1">
    <source>
        <dbReference type="ARBA" id="ARBA00001922"/>
    </source>
</evidence>
<organism evidence="10 11">
    <name type="scientific">Acetomicrobium hydrogeniformans ATCC BAA-1850</name>
    <dbReference type="NCBI Taxonomy" id="592015"/>
    <lineage>
        <taxon>Bacteria</taxon>
        <taxon>Thermotogati</taxon>
        <taxon>Synergistota</taxon>
        <taxon>Synergistia</taxon>
        <taxon>Synergistales</taxon>
        <taxon>Acetomicrobiaceae</taxon>
        <taxon>Acetomicrobium</taxon>
    </lineage>
</organism>
<reference evidence="11" key="1">
    <citation type="submission" date="2012-09" db="EMBL/GenBank/DDBJ databases">
        <authorList>
            <person name="Weinstock G."/>
            <person name="Sodergren E."/>
            <person name="Clifton S."/>
            <person name="Fulton L."/>
            <person name="Fulton B."/>
            <person name="Courtney L."/>
            <person name="Fronick C."/>
            <person name="Harrison M."/>
            <person name="Strong C."/>
            <person name="Farmer C."/>
            <person name="Delehaunty K."/>
            <person name="Markovic C."/>
            <person name="Hall O."/>
            <person name="Minx P."/>
            <person name="Tomlinson C."/>
            <person name="Mitreva M."/>
            <person name="Nelson J."/>
            <person name="Hou S."/>
            <person name="Wollam A."/>
            <person name="Pepin K.H."/>
            <person name="Johnson M."/>
            <person name="Bhonagiri V."/>
            <person name="Nash W.E."/>
            <person name="Suruliraj S."/>
            <person name="Warren W."/>
            <person name="Chinwalla A."/>
            <person name="Mardis E.R."/>
            <person name="Wilson R.K."/>
        </authorList>
    </citation>
    <scope>NUCLEOTIDE SEQUENCE [LARGE SCALE GENOMIC DNA]</scope>
    <source>
        <strain evidence="11">OS1</strain>
    </source>
</reference>
<dbReference type="InterPro" id="IPR006098">
    <property type="entry name" value="MMCoA_mutase_a_cat"/>
</dbReference>
<accession>A0A0T5XA65</accession>
<feature type="domain" description="Methylmalonyl-CoA mutase alpha/beta chain catalytic" evidence="9">
    <location>
        <begin position="63"/>
        <end position="579"/>
    </location>
</feature>
<dbReference type="SUPFAM" id="SSF51703">
    <property type="entry name" value="Cobalamin (vitamin B12)-dependent enzymes"/>
    <property type="match status" value="1"/>
</dbReference>
<keyword evidence="7" id="KW-0170">Cobalt</keyword>
<evidence type="ECO:0000256" key="2">
    <source>
        <dbReference type="ARBA" id="ARBA00008465"/>
    </source>
</evidence>
<dbReference type="STRING" id="592015.HMPREF1705_04516"/>
<dbReference type="eggNOG" id="COG1884">
    <property type="taxonomic scope" value="Bacteria"/>
</dbReference>
<keyword evidence="11" id="KW-1185">Reference proteome</keyword>
<dbReference type="NCBIfam" id="TIGR00641">
    <property type="entry name" value="acid_CoA_mut_N"/>
    <property type="match status" value="1"/>
</dbReference>
<dbReference type="InterPro" id="IPR006099">
    <property type="entry name" value="MeMalonylCoA_mutase_a/b_cat"/>
</dbReference>
<dbReference type="InterPro" id="IPR016176">
    <property type="entry name" value="Cbl-dep_enz_cat"/>
</dbReference>
<evidence type="ECO:0000256" key="6">
    <source>
        <dbReference type="ARBA" id="ARBA00023235"/>
    </source>
</evidence>
<protein>
    <recommendedName>
        <fullName evidence="3">methylmalonyl-CoA mutase</fullName>
        <ecNumber evidence="3">5.4.99.2</ecNumber>
    </recommendedName>
</protein>
<dbReference type="Gene3D" id="3.20.20.240">
    <property type="entry name" value="Methylmalonyl-CoA mutase"/>
    <property type="match status" value="1"/>
</dbReference>
<evidence type="ECO:0000313" key="11">
    <source>
        <dbReference type="Proteomes" id="UP000005273"/>
    </source>
</evidence>
<keyword evidence="4" id="KW-0846">Cobalamin</keyword>
<name>A0A0T5XA65_9BACT</name>
<dbReference type="Proteomes" id="UP000005273">
    <property type="component" value="Unassembled WGS sequence"/>
</dbReference>
<sequence>MHKNVRNNKYKCANYYKAEFLGRVNLMFKEEELEKISEARLKYEEEVKKTVQKYPERKSTFTTGGGVPVERLYTPENIKDLDYTEDLGFPGDYPYTRGVQPTMYRGRFWTMRQYAGYASAEESNERYKYLLQQGQTGLSVAFDLPTQIGYDSDHPMAQGEVGKVGVAIDSLEDMEILFDGIPLDKVSTSMTINAPASILLAMYIAVGEKQNVPADKLSGTIQNDILKEYIARGTYIFPPKPSMRLITDIFEFCSKHVPKWNTISISGYHIREAGSTAVQEVAFTLADGIAYVEAAVKKGLDPNVFGRRLSFFFNSHNDFLEEIAKFRAARRLWAKIMRERFGVTNPDAQKLRFHTQTAGCTLTAQQPENNIIRVTIQALAAVLGGTQSLHTNSFDEALALPTEESVRIALRTQQIIAYESGVTSTVDPLAGSYYLEWLTNEIERRAQEYIDKIDEMGGMLVAIEKGYVQQQIQDSAYAYQRAIEKGEQIVVGVNKFQIEEKGTSRKILRVDPSMAEKQIARLKALKKSRDNVKVKEALEEIRKAAKDESVNLMPKILEAVKVYATLGEICDVLREEFGEYTESIIL</sequence>
<keyword evidence="8" id="KW-0175">Coiled coil</keyword>
<dbReference type="GO" id="GO:0004494">
    <property type="term" value="F:methylmalonyl-CoA mutase activity"/>
    <property type="evidence" value="ECO:0007669"/>
    <property type="project" value="UniProtKB-EC"/>
</dbReference>
<dbReference type="Pfam" id="PF01642">
    <property type="entry name" value="MM_CoA_mutase"/>
    <property type="match status" value="1"/>
</dbReference>
<dbReference type="PANTHER" id="PTHR48101">
    <property type="entry name" value="METHYLMALONYL-COA MUTASE, MITOCHONDRIAL-RELATED"/>
    <property type="match status" value="1"/>
</dbReference>
<dbReference type="FunFam" id="3.20.20.240:FF:000001">
    <property type="entry name" value="Probable methylmalonyl-coa mutase"/>
    <property type="match status" value="1"/>
</dbReference>
<gene>
    <name evidence="10" type="ORF">HMPREF1705_04516</name>
</gene>
<evidence type="ECO:0000256" key="4">
    <source>
        <dbReference type="ARBA" id="ARBA00022628"/>
    </source>
</evidence>
<keyword evidence="6" id="KW-0413">Isomerase</keyword>
<evidence type="ECO:0000256" key="7">
    <source>
        <dbReference type="ARBA" id="ARBA00023285"/>
    </source>
</evidence>
<evidence type="ECO:0000259" key="9">
    <source>
        <dbReference type="Pfam" id="PF01642"/>
    </source>
</evidence>
<dbReference type="PANTHER" id="PTHR48101:SF1">
    <property type="entry name" value="METHYLMALONYL-COA MUTASE, LARGE SUBUNIT"/>
    <property type="match status" value="1"/>
</dbReference>
<evidence type="ECO:0000256" key="8">
    <source>
        <dbReference type="SAM" id="Coils"/>
    </source>
</evidence>